<dbReference type="AlphaFoldDB" id="A0A427YDB4"/>
<feature type="compositionally biased region" description="Polar residues" evidence="1">
    <location>
        <begin position="151"/>
        <end position="162"/>
    </location>
</feature>
<feature type="region of interest" description="Disordered" evidence="1">
    <location>
        <begin position="63"/>
        <end position="118"/>
    </location>
</feature>
<feature type="region of interest" description="Disordered" evidence="1">
    <location>
        <begin position="491"/>
        <end position="576"/>
    </location>
</feature>
<feature type="compositionally biased region" description="Low complexity" evidence="1">
    <location>
        <begin position="511"/>
        <end position="531"/>
    </location>
</feature>
<evidence type="ECO:0000256" key="1">
    <source>
        <dbReference type="SAM" id="MobiDB-lite"/>
    </source>
</evidence>
<feature type="region of interest" description="Disordered" evidence="1">
    <location>
        <begin position="343"/>
        <end position="406"/>
    </location>
</feature>
<dbReference type="Proteomes" id="UP000279259">
    <property type="component" value="Unassembled WGS sequence"/>
</dbReference>
<feature type="compositionally biased region" description="Basic residues" evidence="1">
    <location>
        <begin position="185"/>
        <end position="202"/>
    </location>
</feature>
<feature type="compositionally biased region" description="Basic and acidic residues" evidence="1">
    <location>
        <begin position="171"/>
        <end position="180"/>
    </location>
</feature>
<feature type="compositionally biased region" description="Basic and acidic residues" evidence="1">
    <location>
        <begin position="203"/>
        <end position="213"/>
    </location>
</feature>
<proteinExistence type="predicted"/>
<keyword evidence="3" id="KW-1185">Reference proteome</keyword>
<feature type="compositionally biased region" description="Basic and acidic residues" evidence="1">
    <location>
        <begin position="373"/>
        <end position="404"/>
    </location>
</feature>
<feature type="region of interest" description="Disordered" evidence="1">
    <location>
        <begin position="631"/>
        <end position="672"/>
    </location>
</feature>
<sequence length="705" mass="75582">MVSTNKHKRSVAMAPFPASSQGGAASRWSGDSLAPSDGYSGLFTSGLMRAPSSPRLECNTTNTIFPSSPFAPSPPRSPIKHASPTKLAPPLSTPARRRRSSILHATSGSASPSKLRSGVGAEAVDRALDSVMRNLKLFSASPIKGGHGRPQLQSRWSSSTEGSLGVDDDDRNDKPRKSGESVRSVRSKLTIRSKKSARSLKSRRSEDTDRMEVDQEEVPPLPPVQIPTTPSRGRRVVEGLARRLGLTPKKKHGPPPTPAPVYSPPSPPLPLPTPIDRNLPLPRKTSLSTLRSLTKKASTGTLRSVRSVRPQHPFLNNHNVTDCDTPPIPFPLPLPYEHDVPSCVPTTPRRMPKSSIGPPRARAEISPSTFLREMPRRAPETPKRNSDSERECQNDSSQVRREATPEVLSEEIITFGTPAPDLTHDHATPDTSMSIATPSTGIPQTPRSGGMPVILPTGSADDGTPLTAKSAAANLSKGNRLLHLLPRQQRANMGVPPRPRGAGAEHDGFSAARRPGTGARPGAAAGASIPALKNGLPSAKSISSTRDPLCDISNNTPSTPDSLAYRNGEPWGTPATSDSYPADFEKYFPNHGHHDHHDHLHHLKRDDLTETGTFGRTPPLALRKARTRAGAGTGLGTLGTLDFSAPPTEHVRNDSGDSTSAGVSLLGTQESGDEGWELERYLRDLEGEESRRSDEVDMGVVGWGR</sequence>
<feature type="compositionally biased region" description="Polar residues" evidence="1">
    <location>
        <begin position="656"/>
        <end position="670"/>
    </location>
</feature>
<accession>A0A427YDB4</accession>
<evidence type="ECO:0000313" key="2">
    <source>
        <dbReference type="EMBL" id="RSH89062.1"/>
    </source>
</evidence>
<feature type="compositionally biased region" description="Basic residues" evidence="1">
    <location>
        <begin position="1"/>
        <end position="10"/>
    </location>
</feature>
<protein>
    <submittedName>
        <fullName evidence="2">Uncharacterized protein</fullName>
    </submittedName>
</protein>
<comment type="caution">
    <text evidence="2">The sequence shown here is derived from an EMBL/GenBank/DDBJ whole genome shotgun (WGS) entry which is preliminary data.</text>
</comment>
<name>A0A427YDB4_9TREE</name>
<feature type="region of interest" description="Disordered" evidence="1">
    <location>
        <begin position="140"/>
        <end position="267"/>
    </location>
</feature>
<dbReference type="OrthoDB" id="2564618at2759"/>
<dbReference type="EMBL" id="RSCD01000015">
    <property type="protein sequence ID" value="RSH89062.1"/>
    <property type="molecule type" value="Genomic_DNA"/>
</dbReference>
<gene>
    <name evidence="2" type="ORF">EHS25_002728</name>
</gene>
<organism evidence="2 3">
    <name type="scientific">Saitozyma podzolica</name>
    <dbReference type="NCBI Taxonomy" id="1890683"/>
    <lineage>
        <taxon>Eukaryota</taxon>
        <taxon>Fungi</taxon>
        <taxon>Dikarya</taxon>
        <taxon>Basidiomycota</taxon>
        <taxon>Agaricomycotina</taxon>
        <taxon>Tremellomycetes</taxon>
        <taxon>Tremellales</taxon>
        <taxon>Trimorphomycetaceae</taxon>
        <taxon>Saitozyma</taxon>
    </lineage>
</organism>
<evidence type="ECO:0000313" key="3">
    <source>
        <dbReference type="Proteomes" id="UP000279259"/>
    </source>
</evidence>
<feature type="compositionally biased region" description="Polar residues" evidence="1">
    <location>
        <begin position="540"/>
        <end position="561"/>
    </location>
</feature>
<feature type="compositionally biased region" description="Polar residues" evidence="1">
    <location>
        <begin position="103"/>
        <end position="114"/>
    </location>
</feature>
<reference evidence="2 3" key="1">
    <citation type="submission" date="2018-11" db="EMBL/GenBank/DDBJ databases">
        <title>Genome sequence of Saitozyma podzolica DSM 27192.</title>
        <authorList>
            <person name="Aliyu H."/>
            <person name="Gorte O."/>
            <person name="Ochsenreither K."/>
        </authorList>
    </citation>
    <scope>NUCLEOTIDE SEQUENCE [LARGE SCALE GENOMIC DNA]</scope>
    <source>
        <strain evidence="2 3">DSM 27192</strain>
    </source>
</reference>
<feature type="region of interest" description="Disordered" evidence="1">
    <location>
        <begin position="1"/>
        <end position="31"/>
    </location>
</feature>
<feature type="compositionally biased region" description="Pro residues" evidence="1">
    <location>
        <begin position="254"/>
        <end position="267"/>
    </location>
</feature>